<organism evidence="1">
    <name type="scientific">marine sediment metagenome</name>
    <dbReference type="NCBI Taxonomy" id="412755"/>
    <lineage>
        <taxon>unclassified sequences</taxon>
        <taxon>metagenomes</taxon>
        <taxon>ecological metagenomes</taxon>
    </lineage>
</organism>
<sequence length="47" mass="5505">VCYRSREKNTDLLNKGAKKICLKCVMTNPKYSKDLNEEQRDIMEKGL</sequence>
<reference evidence="1" key="1">
    <citation type="journal article" date="2015" name="Nature">
        <title>Complex archaea that bridge the gap between prokaryotes and eukaryotes.</title>
        <authorList>
            <person name="Spang A."/>
            <person name="Saw J.H."/>
            <person name="Jorgensen S.L."/>
            <person name="Zaremba-Niedzwiedzka K."/>
            <person name="Martijn J."/>
            <person name="Lind A.E."/>
            <person name="van Eijk R."/>
            <person name="Schleper C."/>
            <person name="Guy L."/>
            <person name="Ettema T.J."/>
        </authorList>
    </citation>
    <scope>NUCLEOTIDE SEQUENCE</scope>
</reference>
<dbReference type="AlphaFoldDB" id="A0A0F8ZTP8"/>
<comment type="caution">
    <text evidence="1">The sequence shown here is derived from an EMBL/GenBank/DDBJ whole genome shotgun (WGS) entry which is preliminary data.</text>
</comment>
<evidence type="ECO:0000313" key="1">
    <source>
        <dbReference type="EMBL" id="KKK97193.1"/>
    </source>
</evidence>
<dbReference type="EMBL" id="LAZR01046159">
    <property type="protein sequence ID" value="KKK97193.1"/>
    <property type="molecule type" value="Genomic_DNA"/>
</dbReference>
<accession>A0A0F8ZTP8</accession>
<feature type="non-terminal residue" evidence="1">
    <location>
        <position position="1"/>
    </location>
</feature>
<protein>
    <submittedName>
        <fullName evidence="1">Uncharacterized protein</fullName>
    </submittedName>
</protein>
<name>A0A0F8ZTP8_9ZZZZ</name>
<proteinExistence type="predicted"/>
<gene>
    <name evidence="1" type="ORF">LCGC14_2655240</name>
</gene>